<evidence type="ECO:0000313" key="3">
    <source>
        <dbReference type="Proteomes" id="UP001558713"/>
    </source>
</evidence>
<dbReference type="InterPro" id="IPR036691">
    <property type="entry name" value="Endo/exonu/phosph_ase_sf"/>
</dbReference>
<accession>A0ABD1BNS1</accession>
<keyword evidence="3" id="KW-1185">Reference proteome</keyword>
<dbReference type="Pfam" id="PF03372">
    <property type="entry name" value="Exo_endo_phos"/>
    <property type="match status" value="1"/>
</dbReference>
<evidence type="ECO:0000313" key="2">
    <source>
        <dbReference type="EMBL" id="KAL1218824.1"/>
    </source>
</evidence>
<dbReference type="Proteomes" id="UP001558713">
    <property type="component" value="Unassembled WGS sequence"/>
</dbReference>
<dbReference type="PANTHER" id="PTHR35218:SF9">
    <property type="entry name" value="ENDONUCLEASE_EXONUCLEASE_PHOSPHATASE DOMAIN-CONTAINING PROTEIN"/>
    <property type="match status" value="1"/>
</dbReference>
<comment type="caution">
    <text evidence="2">The sequence shown here is derived from an EMBL/GenBank/DDBJ whole genome shotgun (WGS) entry which is preliminary data.</text>
</comment>
<dbReference type="Gene3D" id="3.60.10.10">
    <property type="entry name" value="Endonuclease/exonuclease/phosphatase"/>
    <property type="match status" value="1"/>
</dbReference>
<sequence>MRIASWNCQGIGKSPTVRCLKELCRRYLLDAIFLIETKQLFNYVCDLSVSIGFPNHFIVSPVGLSGGLALFWKNSIDINVVYHDARLVDCFMNEKTSPFYLSCIYCDPNPQFRSELWERLQWTVTTRNKPWLMLGDFNQIRTNSEKLGGHFRDEETFREFNTTLDICDMLELKHKGNKFSWSGNESLIQDEVRKTELIQCCLDKVLANTEWFSYYTVVEAKFLELVESDHRPLLVNICSETQVKRGLFRYDKRLFSREGFKEFIEAEWDQIPDTLALLSKLKRIRKKISQWK</sequence>
<dbReference type="InterPro" id="IPR005135">
    <property type="entry name" value="Endo/exonuclease/phosphatase"/>
</dbReference>
<feature type="domain" description="Endonuclease/exonuclease/phosphatase" evidence="1">
    <location>
        <begin position="4"/>
        <end position="230"/>
    </location>
</feature>
<dbReference type="EMBL" id="JBANAX010000198">
    <property type="protein sequence ID" value="KAL1218824.1"/>
    <property type="molecule type" value="Genomic_DNA"/>
</dbReference>
<proteinExistence type="predicted"/>
<dbReference type="SUPFAM" id="SSF56219">
    <property type="entry name" value="DNase I-like"/>
    <property type="match status" value="1"/>
</dbReference>
<gene>
    <name evidence="2" type="ORF">V5N11_033096</name>
</gene>
<evidence type="ECO:0000259" key="1">
    <source>
        <dbReference type="Pfam" id="PF03372"/>
    </source>
</evidence>
<protein>
    <recommendedName>
        <fullName evidence="1">Endonuclease/exonuclease/phosphatase domain-containing protein</fullName>
    </recommendedName>
</protein>
<dbReference type="AlphaFoldDB" id="A0ABD1BNS1"/>
<reference evidence="2 3" key="1">
    <citation type="submission" date="2024-04" db="EMBL/GenBank/DDBJ databases">
        <title>Genome assembly C_amara_ONT_v2.</title>
        <authorList>
            <person name="Yant L."/>
            <person name="Moore C."/>
            <person name="Slenker M."/>
        </authorList>
    </citation>
    <scope>NUCLEOTIDE SEQUENCE [LARGE SCALE GENOMIC DNA]</scope>
    <source>
        <tissue evidence="2">Leaf</tissue>
    </source>
</reference>
<dbReference type="PANTHER" id="PTHR35218">
    <property type="entry name" value="RNASE H DOMAIN-CONTAINING PROTEIN"/>
    <property type="match status" value="1"/>
</dbReference>
<organism evidence="2 3">
    <name type="scientific">Cardamine amara subsp. amara</name>
    <dbReference type="NCBI Taxonomy" id="228776"/>
    <lineage>
        <taxon>Eukaryota</taxon>
        <taxon>Viridiplantae</taxon>
        <taxon>Streptophyta</taxon>
        <taxon>Embryophyta</taxon>
        <taxon>Tracheophyta</taxon>
        <taxon>Spermatophyta</taxon>
        <taxon>Magnoliopsida</taxon>
        <taxon>eudicotyledons</taxon>
        <taxon>Gunneridae</taxon>
        <taxon>Pentapetalae</taxon>
        <taxon>rosids</taxon>
        <taxon>malvids</taxon>
        <taxon>Brassicales</taxon>
        <taxon>Brassicaceae</taxon>
        <taxon>Cardamineae</taxon>
        <taxon>Cardamine</taxon>
    </lineage>
</organism>
<name>A0ABD1BNS1_CARAN</name>